<evidence type="ECO:0008006" key="3">
    <source>
        <dbReference type="Google" id="ProtNLM"/>
    </source>
</evidence>
<evidence type="ECO:0000313" key="2">
    <source>
        <dbReference type="Proteomes" id="UP001205185"/>
    </source>
</evidence>
<comment type="caution">
    <text evidence="1">The sequence shown here is derived from an EMBL/GenBank/DDBJ whole genome shotgun (WGS) entry which is preliminary data.</text>
</comment>
<evidence type="ECO:0000313" key="1">
    <source>
        <dbReference type="EMBL" id="MCP2272543.1"/>
    </source>
</evidence>
<keyword evidence="2" id="KW-1185">Reference proteome</keyword>
<sequence length="1053" mass="114376">MSPSAPSVDLGPLSALPYPDRARALADHARSLSAGRYAAVRAELVAGNAEERHLALHFAVARHDLAAVADALADPVVRRRALAAAIRLPVPDSALAALVRDSVPRADRIALYGVLRRSRRRDLADALLPEVASRFGDDDVARLLPACSAEAVSRVLPTIGTTPALLRALIPIAPHAVVAALAEGAKVFSRWRQADLEELLSIVAAREPESLISEDTLWRRYKYLPEVLAAVLTRSELLLDPADISPGSLSLPDRELTRQARRSLSTRTAEELASLLPWFVGRDRARLLATAPIARRREILELGYDSLLDNVGPAELRLLPDADRLELCAAILERPDSLRVARRREVTAVLPYARAKATLLAGTGAHSAEERAAGWRAAIECAANDPDPGALADLMTHSDRAWRDAPAVVHAALGAIARVPVRLLAPLPTEVPRAAMTNAKLVDPGHLAPLLDWVGRLVEHADADGRRALLPLVVQLTRDRRTAGWALRLPVGMGQSLWDELRAADQETVLRLAELLGPDLATVPELDDRVREIAFSRGEDAERAAVLWTRSTAPRETRVGELVAHDPKLGRVPELWSVVSRRRTDLVDRLLDAPLPHYAPSTAFRWTAAQRGAVSAAAGRVALDQDIDLGDRVAAVRSITDLDTVLLLVESPLPTLAAAAVRRLGARGDPRVAVPLLVQHAGRSDSVVARAAVQAVRVAAATLPDTDVLALLRPVVLDRGGSVGAAKEAVRFLADLRGAPVVDLLVQAWADPATHRDVRVLLVRAALPFLADPRIPPLLTEAVHGPMEVRTPVLITRREQVAERHRPVLAGIIAAGLATTEERRLEQLIEAYRRWWRDDRSGLARIGELALAPSIEVFGWAADLFVEAAVAGHALPVLDDVLHSWTTSGDPEAWQRLNAFAGRLDLRANTRLDPATTEVLRRVTAACRTRGLHGAAVRLLRRLALETLFQPRLSTAVWLELAAVDHPAAYWGWGLRPSETPSLERVREVLELLATQPETLAAALAVTMIDLGVRAEGMTPQWSDRLAVYRAHPDPYVRESAMLVCDKSSRARL</sequence>
<accession>A0ABT1IIS1</accession>
<dbReference type="RefSeq" id="WP_253889469.1">
    <property type="nucleotide sequence ID" value="NZ_BAAAVB010000008.1"/>
</dbReference>
<proteinExistence type="predicted"/>
<name>A0ABT1IIS1_9PSEU</name>
<reference evidence="1 2" key="1">
    <citation type="submission" date="2022-06" db="EMBL/GenBank/DDBJ databases">
        <title>Genomic Encyclopedia of Archaeal and Bacterial Type Strains, Phase II (KMG-II): from individual species to whole genera.</title>
        <authorList>
            <person name="Goeker M."/>
        </authorList>
    </citation>
    <scope>NUCLEOTIDE SEQUENCE [LARGE SCALE GENOMIC DNA]</scope>
    <source>
        <strain evidence="1 2">DSM 44255</strain>
    </source>
</reference>
<dbReference type="EMBL" id="JAMTCO010000013">
    <property type="protein sequence ID" value="MCP2272543.1"/>
    <property type="molecule type" value="Genomic_DNA"/>
</dbReference>
<dbReference type="Proteomes" id="UP001205185">
    <property type="component" value="Unassembled WGS sequence"/>
</dbReference>
<protein>
    <recommendedName>
        <fullName evidence="3">HEAT repeat protein</fullName>
    </recommendedName>
</protein>
<gene>
    <name evidence="1" type="ORF">LV75_005069</name>
</gene>
<organism evidence="1 2">
    <name type="scientific">Actinokineospora diospyrosa</name>
    <dbReference type="NCBI Taxonomy" id="103728"/>
    <lineage>
        <taxon>Bacteria</taxon>
        <taxon>Bacillati</taxon>
        <taxon>Actinomycetota</taxon>
        <taxon>Actinomycetes</taxon>
        <taxon>Pseudonocardiales</taxon>
        <taxon>Pseudonocardiaceae</taxon>
        <taxon>Actinokineospora</taxon>
    </lineage>
</organism>